<gene>
    <name evidence="3" type="ORF">FEM48_Zijuj01G0270000</name>
</gene>
<evidence type="ECO:0000313" key="4">
    <source>
        <dbReference type="Proteomes" id="UP000813462"/>
    </source>
</evidence>
<comment type="caution">
    <text evidence="3">The sequence shown here is derived from an EMBL/GenBank/DDBJ whole genome shotgun (WGS) entry which is preliminary data.</text>
</comment>
<dbReference type="EMBL" id="JAEACU010000001">
    <property type="protein sequence ID" value="KAH7547088.1"/>
    <property type="molecule type" value="Genomic_DNA"/>
</dbReference>
<sequence>MQIVPEKLRKLWNEWELRGMVLTSLALQIILIVTGDRRKYSSSNKIRIVLWLAYLSADSVATVSLGILSSNQEDNSDNGRDSSNSNNVLTALWAPFLLLHLGGPDTITAYSLEDNELWLRHLLGLVVQFGVAFYVFLSTWESSVINFLAIPVFVAGIIKFGERTWVLRSASSEHFRESILPEPDPGPNYARYMEEYCTKKAEGFKVESRMTPTVIEVPMAGNSSLHYAGQAVADTISDTEILHKAHSFFKTFKKLCADLILSFHDILSSQSFYQKRSSDNAFKVVELELGFMYDVFYTKANLVYSLLGVTLRCISFFSTLLAFLVFLIFPKKKSYMKVDIFISYVLLVGAITLEFYAVIIKLSSDWTMIWLSKHKNMAFLYNFISTLAWTKRNKGWSNTIAQYNLVRFCLKDRPPKCILIQKVLFVDQLLERYRYKDSECVSAELKKLIFEQLKEKSRRATNFRACKQLCAARGDSVLDKANCLDKLGWTTEEEFDHSLLLWHIATDLCYYHDLSRNMESIRSSNCKASQLLSNYMLYILVMCPFMLPNGIGQIRLRDTCAEAVEFFKERKSITDAKDACSMLMKVNTEVHPSKVKGDRSKSVLFEACVLAKNLQSLEAETNWDNGKKWELMSHVWVEMLCYAANHCRWSNHAQQLRRGGELLTHVWLLMAHLGITEQFQISKGHARAKLILK</sequence>
<evidence type="ECO:0000259" key="2">
    <source>
        <dbReference type="Pfam" id="PF13968"/>
    </source>
</evidence>
<keyword evidence="1" id="KW-0812">Transmembrane</keyword>
<dbReference type="InterPro" id="IPR007658">
    <property type="entry name" value="DUF594"/>
</dbReference>
<feature type="transmembrane region" description="Helical" evidence="1">
    <location>
        <begin position="341"/>
        <end position="360"/>
    </location>
</feature>
<dbReference type="Pfam" id="PF13968">
    <property type="entry name" value="DUF4220"/>
    <property type="match status" value="1"/>
</dbReference>
<dbReference type="Pfam" id="PF04578">
    <property type="entry name" value="DUF594"/>
    <property type="match status" value="1"/>
</dbReference>
<feature type="transmembrane region" description="Helical" evidence="1">
    <location>
        <begin position="88"/>
        <end position="110"/>
    </location>
</feature>
<feature type="transmembrane region" description="Helical" evidence="1">
    <location>
        <begin position="17"/>
        <end position="36"/>
    </location>
</feature>
<evidence type="ECO:0000256" key="1">
    <source>
        <dbReference type="SAM" id="Phobius"/>
    </source>
</evidence>
<dbReference type="PANTHER" id="PTHR31325">
    <property type="entry name" value="OS01G0798800 PROTEIN-RELATED"/>
    <property type="match status" value="1"/>
</dbReference>
<name>A0A978W554_ZIZJJ</name>
<accession>A0A978W554</accession>
<protein>
    <recommendedName>
        <fullName evidence="2">DUF4220 domain-containing protein</fullName>
    </recommendedName>
</protein>
<feature type="transmembrane region" description="Helical" evidence="1">
    <location>
        <begin position="302"/>
        <end position="329"/>
    </location>
</feature>
<evidence type="ECO:0000313" key="3">
    <source>
        <dbReference type="EMBL" id="KAH7547088.1"/>
    </source>
</evidence>
<feature type="transmembrane region" description="Helical" evidence="1">
    <location>
        <begin position="48"/>
        <end position="68"/>
    </location>
</feature>
<keyword evidence="1" id="KW-0472">Membrane</keyword>
<keyword evidence="1" id="KW-1133">Transmembrane helix</keyword>
<feature type="transmembrane region" description="Helical" evidence="1">
    <location>
        <begin position="531"/>
        <end position="551"/>
    </location>
</feature>
<feature type="transmembrane region" description="Helical" evidence="1">
    <location>
        <begin position="143"/>
        <end position="161"/>
    </location>
</feature>
<dbReference type="AlphaFoldDB" id="A0A978W554"/>
<feature type="domain" description="DUF4220" evidence="2">
    <location>
        <begin position="51"/>
        <end position="407"/>
    </location>
</feature>
<dbReference type="InterPro" id="IPR025315">
    <property type="entry name" value="DUF4220"/>
</dbReference>
<proteinExistence type="predicted"/>
<dbReference type="Proteomes" id="UP000813462">
    <property type="component" value="Unassembled WGS sequence"/>
</dbReference>
<reference evidence="3" key="1">
    <citation type="journal article" date="2021" name="Front. Plant Sci.">
        <title>Chromosome-Scale Genome Assembly for Chinese Sour Jujube and Insights Into Its Genome Evolution and Domestication Signature.</title>
        <authorList>
            <person name="Shen L.-Y."/>
            <person name="Luo H."/>
            <person name="Wang X.-L."/>
            <person name="Wang X.-M."/>
            <person name="Qiu X.-J."/>
            <person name="Liu H."/>
            <person name="Zhou S.-S."/>
            <person name="Jia K.-H."/>
            <person name="Nie S."/>
            <person name="Bao Y.-T."/>
            <person name="Zhang R.-G."/>
            <person name="Yun Q.-Z."/>
            <person name="Chai Y.-H."/>
            <person name="Lu J.-Y."/>
            <person name="Li Y."/>
            <person name="Zhao S.-W."/>
            <person name="Mao J.-F."/>
            <person name="Jia S.-G."/>
            <person name="Mao Y.-M."/>
        </authorList>
    </citation>
    <scope>NUCLEOTIDE SEQUENCE</scope>
    <source>
        <strain evidence="3">AT0</strain>
        <tissue evidence="3">Leaf</tissue>
    </source>
</reference>
<feature type="transmembrane region" description="Helical" evidence="1">
    <location>
        <begin position="117"/>
        <end position="137"/>
    </location>
</feature>
<organism evidence="3 4">
    <name type="scientific">Ziziphus jujuba var. spinosa</name>
    <dbReference type="NCBI Taxonomy" id="714518"/>
    <lineage>
        <taxon>Eukaryota</taxon>
        <taxon>Viridiplantae</taxon>
        <taxon>Streptophyta</taxon>
        <taxon>Embryophyta</taxon>
        <taxon>Tracheophyta</taxon>
        <taxon>Spermatophyta</taxon>
        <taxon>Magnoliopsida</taxon>
        <taxon>eudicotyledons</taxon>
        <taxon>Gunneridae</taxon>
        <taxon>Pentapetalae</taxon>
        <taxon>rosids</taxon>
        <taxon>fabids</taxon>
        <taxon>Rosales</taxon>
        <taxon>Rhamnaceae</taxon>
        <taxon>Paliureae</taxon>
        <taxon>Ziziphus</taxon>
    </lineage>
</organism>